<feature type="domain" description="Retrotransposon gag" evidence="1">
    <location>
        <begin position="64"/>
        <end position="159"/>
    </location>
</feature>
<evidence type="ECO:0000313" key="3">
    <source>
        <dbReference type="RefSeq" id="XP_010484769.1"/>
    </source>
</evidence>
<reference evidence="3" key="2">
    <citation type="submission" date="2025-08" db="UniProtKB">
        <authorList>
            <consortium name="RefSeq"/>
        </authorList>
    </citation>
    <scope>IDENTIFICATION</scope>
    <source>
        <tissue evidence="3">Leaf</tissue>
    </source>
</reference>
<evidence type="ECO:0000313" key="2">
    <source>
        <dbReference type="Proteomes" id="UP000694864"/>
    </source>
</evidence>
<name>A0ABM0XEK4_CAMSA</name>
<protein>
    <submittedName>
        <fullName evidence="3">Uncharacterized protein LOC104763049</fullName>
    </submittedName>
</protein>
<evidence type="ECO:0000259" key="1">
    <source>
        <dbReference type="Pfam" id="PF03732"/>
    </source>
</evidence>
<reference evidence="2" key="1">
    <citation type="journal article" date="2014" name="Nat. Commun.">
        <title>The emerging biofuel crop Camelina sativa retains a highly undifferentiated hexaploid genome structure.</title>
        <authorList>
            <person name="Kagale S."/>
            <person name="Koh C."/>
            <person name="Nixon J."/>
            <person name="Bollina V."/>
            <person name="Clarke W.E."/>
            <person name="Tuteja R."/>
            <person name="Spillane C."/>
            <person name="Robinson S.J."/>
            <person name="Links M.G."/>
            <person name="Clarke C."/>
            <person name="Higgins E.E."/>
            <person name="Huebert T."/>
            <person name="Sharpe A.G."/>
            <person name="Parkin I.A."/>
        </authorList>
    </citation>
    <scope>NUCLEOTIDE SEQUENCE [LARGE SCALE GENOMIC DNA]</scope>
    <source>
        <strain evidence="2">cv. DH55</strain>
    </source>
</reference>
<dbReference type="Pfam" id="PF03732">
    <property type="entry name" value="Retrotrans_gag"/>
    <property type="match status" value="1"/>
</dbReference>
<dbReference type="GeneID" id="104763049"/>
<dbReference type="Proteomes" id="UP000694864">
    <property type="component" value="Chromosome 18"/>
</dbReference>
<gene>
    <name evidence="3" type="primary">LOC104763049</name>
</gene>
<sequence length="189" mass="22799">MREQVSRPSASETPSFLKILKIMKDLGAEYFRGGSNTFEAYQWLQNMEKNFDTTRCQEDYKKDVAVYYLKDDASEWWTSVRRHYGQRNPTWTEFRKEFEGKYFPSEARDKLENEFINMERGQKSVRELESIFTRLRKYVYRGQEDEAVMAHHFLRALRPDIENRLMSVTYQRVDELVERAVNVEMNIEM</sequence>
<proteinExistence type="predicted"/>
<keyword evidence="2" id="KW-1185">Reference proteome</keyword>
<organism evidence="2 3">
    <name type="scientific">Camelina sativa</name>
    <name type="common">False flax</name>
    <name type="synonym">Myagrum sativum</name>
    <dbReference type="NCBI Taxonomy" id="90675"/>
    <lineage>
        <taxon>Eukaryota</taxon>
        <taxon>Viridiplantae</taxon>
        <taxon>Streptophyta</taxon>
        <taxon>Embryophyta</taxon>
        <taxon>Tracheophyta</taxon>
        <taxon>Spermatophyta</taxon>
        <taxon>Magnoliopsida</taxon>
        <taxon>eudicotyledons</taxon>
        <taxon>Gunneridae</taxon>
        <taxon>Pentapetalae</taxon>
        <taxon>rosids</taxon>
        <taxon>malvids</taxon>
        <taxon>Brassicales</taxon>
        <taxon>Brassicaceae</taxon>
        <taxon>Camelineae</taxon>
        <taxon>Camelina</taxon>
    </lineage>
</organism>
<dbReference type="InterPro" id="IPR005162">
    <property type="entry name" value="Retrotrans_gag_dom"/>
</dbReference>
<dbReference type="RefSeq" id="XP_010484769.1">
    <property type="nucleotide sequence ID" value="XM_010486467.1"/>
</dbReference>
<accession>A0ABM0XEK4</accession>